<comment type="caution">
    <text evidence="3">The sequence shown here is derived from an EMBL/GenBank/DDBJ whole genome shotgun (WGS) entry which is preliminary data.</text>
</comment>
<dbReference type="PANTHER" id="PTHR34700:SF8">
    <property type="entry name" value="POTASSIUM BINDING PROTEIN KBP"/>
    <property type="match status" value="1"/>
</dbReference>
<protein>
    <submittedName>
        <fullName evidence="3">LysM peptidoglycan-binding domain-containing protein</fullName>
    </submittedName>
</protein>
<dbReference type="RefSeq" id="WP_191076727.1">
    <property type="nucleotide sequence ID" value="NZ_JACTAG010000002.1"/>
</dbReference>
<dbReference type="CDD" id="cd00118">
    <property type="entry name" value="LysM"/>
    <property type="match status" value="1"/>
</dbReference>
<evidence type="ECO:0000313" key="3">
    <source>
        <dbReference type="EMBL" id="MBD3665766.1"/>
    </source>
</evidence>
<evidence type="ECO:0000313" key="4">
    <source>
        <dbReference type="Proteomes" id="UP000635142"/>
    </source>
</evidence>
<dbReference type="Gene3D" id="3.10.350.10">
    <property type="entry name" value="LysM domain"/>
    <property type="match status" value="1"/>
</dbReference>
<name>A0A927D7E6_9RHOB</name>
<dbReference type="PANTHER" id="PTHR34700">
    <property type="entry name" value="POTASSIUM BINDING PROTEIN KBP"/>
    <property type="match status" value="1"/>
</dbReference>
<proteinExistence type="predicted"/>
<dbReference type="AlphaFoldDB" id="A0A927D7E6"/>
<reference evidence="3" key="1">
    <citation type="submission" date="2020-08" db="EMBL/GenBank/DDBJ databases">
        <title>Sulfitobacter aestuariivivens sp. nov., isolated from a tidal flat.</title>
        <authorList>
            <person name="Park S."/>
            <person name="Yoon J.-H."/>
        </authorList>
    </citation>
    <scope>NUCLEOTIDE SEQUENCE</scope>
    <source>
        <strain evidence="3">TSTF-M16</strain>
    </source>
</reference>
<sequence>MRPQRPVDPVTPIITFESYVIPGTVTTHEAGRTGSAVQTLKRIDPKIGLISGVALLVFGLGVLTAVLITPREVQTVPVADAPPAPPQTAATPVVLQQVVDASLAQTVARAQAPDILSPVPAQQPTHIDDLHAAILEDLTPKRTVGTLTDAERAERVRVAVDIVSRNKLRMLREGVLAGLYTVETRQDGDRRFIALRTVNAHLTSATMADLLRKAAEDGQIVVPPSLSRADGDVDMETMIFHLVHTSLANDGTIEGAEAARELSRRAFAASTAETRDVQGQRVYVVKAGDSLAYISLQFYGQPDAYEKIFHANRAILASPDLIKTGQRLIIPG</sequence>
<organism evidence="3 4">
    <name type="scientific">Sulfitobacter aestuariivivens</name>
    <dbReference type="NCBI Taxonomy" id="2766981"/>
    <lineage>
        <taxon>Bacteria</taxon>
        <taxon>Pseudomonadati</taxon>
        <taxon>Pseudomonadota</taxon>
        <taxon>Alphaproteobacteria</taxon>
        <taxon>Rhodobacterales</taxon>
        <taxon>Roseobacteraceae</taxon>
        <taxon>Sulfitobacter</taxon>
    </lineage>
</organism>
<feature type="transmembrane region" description="Helical" evidence="1">
    <location>
        <begin position="47"/>
        <end position="68"/>
    </location>
</feature>
<gene>
    <name evidence="3" type="ORF">H9Q16_17660</name>
</gene>
<dbReference type="Proteomes" id="UP000635142">
    <property type="component" value="Unassembled WGS sequence"/>
</dbReference>
<evidence type="ECO:0000259" key="2">
    <source>
        <dbReference type="PROSITE" id="PS51782"/>
    </source>
</evidence>
<dbReference type="InterPro" id="IPR052196">
    <property type="entry name" value="Bact_Kbp"/>
</dbReference>
<dbReference type="SMART" id="SM00257">
    <property type="entry name" value="LysM"/>
    <property type="match status" value="1"/>
</dbReference>
<dbReference type="InterPro" id="IPR036779">
    <property type="entry name" value="LysM_dom_sf"/>
</dbReference>
<keyword evidence="1" id="KW-0812">Transmembrane</keyword>
<accession>A0A927D7E6</accession>
<dbReference type="PROSITE" id="PS51782">
    <property type="entry name" value="LYSM"/>
    <property type="match status" value="1"/>
</dbReference>
<feature type="domain" description="LysM" evidence="2">
    <location>
        <begin position="281"/>
        <end position="330"/>
    </location>
</feature>
<dbReference type="Pfam" id="PF01476">
    <property type="entry name" value="LysM"/>
    <property type="match status" value="1"/>
</dbReference>
<keyword evidence="1" id="KW-1133">Transmembrane helix</keyword>
<evidence type="ECO:0000256" key="1">
    <source>
        <dbReference type="SAM" id="Phobius"/>
    </source>
</evidence>
<dbReference type="EMBL" id="JACTAG010000002">
    <property type="protein sequence ID" value="MBD3665766.1"/>
    <property type="molecule type" value="Genomic_DNA"/>
</dbReference>
<dbReference type="InterPro" id="IPR018392">
    <property type="entry name" value="LysM"/>
</dbReference>
<keyword evidence="1" id="KW-0472">Membrane</keyword>
<keyword evidence="4" id="KW-1185">Reference proteome</keyword>
<dbReference type="SUPFAM" id="SSF54106">
    <property type="entry name" value="LysM domain"/>
    <property type="match status" value="1"/>
</dbReference>